<dbReference type="Proteomes" id="UP000325466">
    <property type="component" value="Unassembled WGS sequence"/>
</dbReference>
<keyword evidence="3" id="KW-1185">Reference proteome</keyword>
<comment type="caution">
    <text evidence="2">The sequence shown here is derived from an EMBL/GenBank/DDBJ whole genome shotgun (WGS) entry which is preliminary data.</text>
</comment>
<proteinExistence type="predicted"/>
<feature type="region of interest" description="Disordered" evidence="1">
    <location>
        <begin position="1"/>
        <end position="73"/>
    </location>
</feature>
<evidence type="ECO:0000256" key="1">
    <source>
        <dbReference type="SAM" id="MobiDB-lite"/>
    </source>
</evidence>
<dbReference type="EMBL" id="BLAH01000086">
    <property type="protein sequence ID" value="GES37919.1"/>
    <property type="molecule type" value="Genomic_DNA"/>
</dbReference>
<name>A0ABQ0YN83_9NOCA</name>
<protein>
    <submittedName>
        <fullName evidence="2">Uncharacterized protein</fullName>
    </submittedName>
</protein>
<organism evidence="2 3">
    <name type="scientific">Rhodococcus aetherivorans</name>
    <dbReference type="NCBI Taxonomy" id="191292"/>
    <lineage>
        <taxon>Bacteria</taxon>
        <taxon>Bacillati</taxon>
        <taxon>Actinomycetota</taxon>
        <taxon>Actinomycetes</taxon>
        <taxon>Mycobacteriales</taxon>
        <taxon>Nocardiaceae</taxon>
        <taxon>Rhodococcus</taxon>
    </lineage>
</organism>
<gene>
    <name evidence="2" type="ORF">RAJCM14343_3178</name>
</gene>
<evidence type="ECO:0000313" key="3">
    <source>
        <dbReference type="Proteomes" id="UP000325466"/>
    </source>
</evidence>
<accession>A0ABQ0YN83</accession>
<feature type="compositionally biased region" description="Polar residues" evidence="1">
    <location>
        <begin position="1"/>
        <end position="17"/>
    </location>
</feature>
<evidence type="ECO:0000313" key="2">
    <source>
        <dbReference type="EMBL" id="GES37919.1"/>
    </source>
</evidence>
<sequence length="73" mass="7626">MAVFTSGTEPCSGSRHPTATFPGDPPDTAHSAAPREPRRASRPRACRPATTASSERMWARTRTGPAPVPGTGP</sequence>
<reference evidence="2 3" key="1">
    <citation type="journal article" date="2018" name="Biodegradation">
        <title>1,4-Dioxane degradation characteristics of Rhodococcus aetherivorans JCM 14343.</title>
        <authorList>
            <person name="Inoue D."/>
            <person name="Tsunoda T."/>
            <person name="Yamamoto N."/>
            <person name="Ike M."/>
            <person name="Sei K."/>
        </authorList>
    </citation>
    <scope>NUCLEOTIDE SEQUENCE [LARGE SCALE GENOMIC DNA]</scope>
    <source>
        <strain evidence="2 3">JCM 14343</strain>
    </source>
</reference>